<evidence type="ECO:0000256" key="1">
    <source>
        <dbReference type="ARBA" id="ARBA00008553"/>
    </source>
</evidence>
<evidence type="ECO:0000256" key="4">
    <source>
        <dbReference type="ARBA" id="ARBA00035245"/>
    </source>
</evidence>
<comment type="similarity">
    <text evidence="1 5 6">Belongs to the universal ribosomal protein uL5 family.</text>
</comment>
<dbReference type="GO" id="GO:0003735">
    <property type="term" value="F:structural constituent of ribosome"/>
    <property type="evidence" value="ECO:0007669"/>
    <property type="project" value="InterPro"/>
</dbReference>
<evidence type="ECO:0000256" key="3">
    <source>
        <dbReference type="ARBA" id="ARBA00023274"/>
    </source>
</evidence>
<dbReference type="InterPro" id="IPR022803">
    <property type="entry name" value="Ribosomal_uL5_dom_sf"/>
</dbReference>
<evidence type="ECO:0000259" key="8">
    <source>
        <dbReference type="Pfam" id="PF00673"/>
    </source>
</evidence>
<keyword evidence="2 5" id="KW-0689">Ribosomal protein</keyword>
<comment type="subunit">
    <text evidence="5">Part of the 50S ribosomal subunit; part of the 5S rRNA/L5/L18/L25 subcomplex. Contacts the 5S rRNA and the P site tRNA. Forms a bridge to the 30S subunit in the 70S ribosome.</text>
</comment>
<name>A0A2M7AQJ7_9BACT</name>
<keyword evidence="5" id="KW-0820">tRNA-binding</keyword>
<dbReference type="PIRSF" id="PIRSF002161">
    <property type="entry name" value="Ribosomal_L5"/>
    <property type="match status" value="1"/>
</dbReference>
<dbReference type="AlphaFoldDB" id="A0A2M7AQJ7"/>
<dbReference type="EMBL" id="PEWC01000016">
    <property type="protein sequence ID" value="PIU71910.1"/>
    <property type="molecule type" value="Genomic_DNA"/>
</dbReference>
<accession>A0A2M7AQJ7</accession>
<evidence type="ECO:0000256" key="6">
    <source>
        <dbReference type="RuleBase" id="RU003930"/>
    </source>
</evidence>
<evidence type="ECO:0000259" key="7">
    <source>
        <dbReference type="Pfam" id="PF00281"/>
    </source>
</evidence>
<evidence type="ECO:0000313" key="9">
    <source>
        <dbReference type="EMBL" id="PIU71910.1"/>
    </source>
</evidence>
<dbReference type="Pfam" id="PF00281">
    <property type="entry name" value="Ribosomal_L5"/>
    <property type="match status" value="1"/>
</dbReference>
<dbReference type="GO" id="GO:0019843">
    <property type="term" value="F:rRNA binding"/>
    <property type="evidence" value="ECO:0007669"/>
    <property type="project" value="UniProtKB-UniRule"/>
</dbReference>
<reference evidence="10" key="1">
    <citation type="submission" date="2017-09" db="EMBL/GenBank/DDBJ databases">
        <title>Depth-based differentiation of microbial function through sediment-hosted aquifers and enrichment of novel symbionts in the deep terrestrial subsurface.</title>
        <authorList>
            <person name="Probst A.J."/>
            <person name="Ladd B."/>
            <person name="Jarett J.K."/>
            <person name="Geller-Mcgrath D.E."/>
            <person name="Sieber C.M.K."/>
            <person name="Emerson J.B."/>
            <person name="Anantharaman K."/>
            <person name="Thomas B.C."/>
            <person name="Malmstrom R."/>
            <person name="Stieglmeier M."/>
            <person name="Klingl A."/>
            <person name="Woyke T."/>
            <person name="Ryan C.M."/>
            <person name="Banfield J.F."/>
        </authorList>
    </citation>
    <scope>NUCLEOTIDE SEQUENCE [LARGE SCALE GENOMIC DNA]</scope>
</reference>
<dbReference type="InterPro" id="IPR002132">
    <property type="entry name" value="Ribosomal_uL5"/>
</dbReference>
<dbReference type="GO" id="GO:0000049">
    <property type="term" value="F:tRNA binding"/>
    <property type="evidence" value="ECO:0007669"/>
    <property type="project" value="UniProtKB-UniRule"/>
</dbReference>
<feature type="domain" description="Large ribosomal subunit protein uL5 N-terminal" evidence="7">
    <location>
        <begin position="24"/>
        <end position="80"/>
    </location>
</feature>
<dbReference type="HAMAP" id="MF_01333_B">
    <property type="entry name" value="Ribosomal_uL5_B"/>
    <property type="match status" value="1"/>
</dbReference>
<gene>
    <name evidence="5" type="primary">rplE</name>
    <name evidence="9" type="ORF">COS80_00635</name>
</gene>
<organism evidence="9 10">
    <name type="scientific">Candidatus Woesebacteria bacterium CG06_land_8_20_14_3_00_39_27</name>
    <dbReference type="NCBI Taxonomy" id="1975057"/>
    <lineage>
        <taxon>Bacteria</taxon>
        <taxon>Candidatus Woeseibacteriota</taxon>
    </lineage>
</organism>
<dbReference type="InterPro" id="IPR020930">
    <property type="entry name" value="Ribosomal_uL5_bac-type"/>
</dbReference>
<dbReference type="GO" id="GO:1990904">
    <property type="term" value="C:ribonucleoprotein complex"/>
    <property type="evidence" value="ECO:0007669"/>
    <property type="project" value="UniProtKB-KW"/>
</dbReference>
<comment type="function">
    <text evidence="5">This is 1 of the proteins that bind and probably mediate the attachment of the 5S RNA into the large ribosomal subunit, where it forms part of the central protuberance. In the 70S ribosome it contacts protein S13 of the 30S subunit (bridge B1b), connecting the 2 subunits; this bridge is implicated in subunit movement. Contacts the P site tRNA; the 5S rRNA and some of its associated proteins might help stabilize positioning of ribosome-bound tRNAs.</text>
</comment>
<comment type="caution">
    <text evidence="9">The sequence shown here is derived from an EMBL/GenBank/DDBJ whole genome shotgun (WGS) entry which is preliminary data.</text>
</comment>
<proteinExistence type="inferred from homology"/>
<protein>
    <recommendedName>
        <fullName evidence="4 5">Large ribosomal subunit protein uL5</fullName>
    </recommendedName>
</protein>
<evidence type="ECO:0000256" key="5">
    <source>
        <dbReference type="HAMAP-Rule" id="MF_01333"/>
    </source>
</evidence>
<dbReference type="Gene3D" id="3.30.1440.10">
    <property type="match status" value="1"/>
</dbReference>
<evidence type="ECO:0000313" key="10">
    <source>
        <dbReference type="Proteomes" id="UP000230972"/>
    </source>
</evidence>
<keyword evidence="5" id="KW-0694">RNA-binding</keyword>
<keyword evidence="5" id="KW-0699">rRNA-binding</keyword>
<evidence type="ECO:0000256" key="2">
    <source>
        <dbReference type="ARBA" id="ARBA00022980"/>
    </source>
</evidence>
<dbReference type="SUPFAM" id="SSF55282">
    <property type="entry name" value="RL5-like"/>
    <property type="match status" value="1"/>
</dbReference>
<dbReference type="FunFam" id="3.30.1440.10:FF:000001">
    <property type="entry name" value="50S ribosomal protein L5"/>
    <property type="match status" value="1"/>
</dbReference>
<dbReference type="InterPro" id="IPR031310">
    <property type="entry name" value="Ribosomal_uL5_N"/>
</dbReference>
<feature type="domain" description="Large ribosomal subunit protein uL5 C-terminal" evidence="8">
    <location>
        <begin position="84"/>
        <end position="176"/>
    </location>
</feature>
<dbReference type="GO" id="GO:0005840">
    <property type="term" value="C:ribosome"/>
    <property type="evidence" value="ECO:0007669"/>
    <property type="project" value="UniProtKB-KW"/>
</dbReference>
<sequence length="182" mass="20221">MNRLQEKYEKETVKTLVSEFGIKNKMAVPKLNKVVLNIGIGSVAKNKELVETLKKDLAAISGQKPAVKVAKVSIASFGLRRGMPVGIAVTLRREMMYTFLDRLFSIVLPRLRDFRGVSRKSFDKSGNYTLGVTEHTVFPEADITKGTPHGLEVTIVTNSDQKEVSARLLELLGMPFEKGEVK</sequence>
<dbReference type="GO" id="GO:0006412">
    <property type="term" value="P:translation"/>
    <property type="evidence" value="ECO:0007669"/>
    <property type="project" value="UniProtKB-UniRule"/>
</dbReference>
<dbReference type="InterPro" id="IPR031309">
    <property type="entry name" value="Ribosomal_uL5_C"/>
</dbReference>
<keyword evidence="3 5" id="KW-0687">Ribonucleoprotein</keyword>
<dbReference type="Proteomes" id="UP000230972">
    <property type="component" value="Unassembled WGS sequence"/>
</dbReference>
<dbReference type="PANTHER" id="PTHR11994">
    <property type="entry name" value="60S RIBOSOMAL PROTEIN L11-RELATED"/>
    <property type="match status" value="1"/>
</dbReference>
<dbReference type="Pfam" id="PF00673">
    <property type="entry name" value="Ribosomal_L5_C"/>
    <property type="match status" value="1"/>
</dbReference>
<dbReference type="NCBIfam" id="NF000585">
    <property type="entry name" value="PRK00010.1"/>
    <property type="match status" value="1"/>
</dbReference>